<keyword evidence="3" id="KW-0509">mRNA transport</keyword>
<dbReference type="Gene3D" id="6.10.140.1350">
    <property type="match status" value="1"/>
</dbReference>
<evidence type="ECO:0000256" key="4">
    <source>
        <dbReference type="ARBA" id="ARBA00022927"/>
    </source>
</evidence>
<dbReference type="GO" id="GO:0017056">
    <property type="term" value="F:structural constituent of nuclear pore"/>
    <property type="evidence" value="ECO:0007669"/>
    <property type="project" value="InterPro"/>
</dbReference>
<feature type="compositionally biased region" description="Low complexity" evidence="8">
    <location>
        <begin position="54"/>
        <end position="102"/>
    </location>
</feature>
<evidence type="ECO:0000256" key="5">
    <source>
        <dbReference type="ARBA" id="ARBA00023010"/>
    </source>
</evidence>
<dbReference type="GO" id="GO:0015031">
    <property type="term" value="P:protein transport"/>
    <property type="evidence" value="ECO:0007669"/>
    <property type="project" value="UniProtKB-KW"/>
</dbReference>
<reference evidence="9" key="1">
    <citation type="submission" date="2020-11" db="EMBL/GenBank/DDBJ databases">
        <authorList>
            <consortium name="DOE Joint Genome Institute"/>
            <person name="Ahrendt S."/>
            <person name="Riley R."/>
            <person name="Andreopoulos W."/>
            <person name="Labutti K."/>
            <person name="Pangilinan J."/>
            <person name="Ruiz-Duenas F.J."/>
            <person name="Barrasa J.M."/>
            <person name="Sanchez-Garcia M."/>
            <person name="Camarero S."/>
            <person name="Miyauchi S."/>
            <person name="Serrano A."/>
            <person name="Linde D."/>
            <person name="Babiker R."/>
            <person name="Drula E."/>
            <person name="Ayuso-Fernandez I."/>
            <person name="Pacheco R."/>
            <person name="Padilla G."/>
            <person name="Ferreira P."/>
            <person name="Barriuso J."/>
            <person name="Kellner H."/>
            <person name="Castanera R."/>
            <person name="Alfaro M."/>
            <person name="Ramirez L."/>
            <person name="Pisabarro A.G."/>
            <person name="Kuo A."/>
            <person name="Tritt A."/>
            <person name="Lipzen A."/>
            <person name="He G."/>
            <person name="Yan M."/>
            <person name="Ng V."/>
            <person name="Cullen D."/>
            <person name="Martin F."/>
            <person name="Rosso M.-N."/>
            <person name="Henrissat B."/>
            <person name="Hibbett D."/>
            <person name="Martinez A.T."/>
            <person name="Grigoriev I.V."/>
        </authorList>
    </citation>
    <scope>NUCLEOTIDE SEQUENCE</scope>
    <source>
        <strain evidence="9">AH 40177</strain>
    </source>
</reference>
<feature type="compositionally biased region" description="Low complexity" evidence="8">
    <location>
        <begin position="257"/>
        <end position="274"/>
    </location>
</feature>
<dbReference type="OrthoDB" id="2538017at2759"/>
<feature type="compositionally biased region" description="Low complexity" evidence="8">
    <location>
        <begin position="36"/>
        <end position="45"/>
    </location>
</feature>
<proteinExistence type="predicted"/>
<sequence length="505" mass="54737">MAFATNSSAFGIKPAGTSIFGAPQQTNQTTNPLFGSSNAQQQQSQPAGTSMFGQPQQQPQQQQQQPGTSIFGQSQSTNTQAQNQQPAGSNLFGQPAQNQQQQGTSIFGQPAQNQQQGTSLFGQPAQQQQQGTNMFGQQQQQPGTSLFGQQQQQPAAGTSLFGQSTTQQQQPTSMFGQPQTQQGGGTSLFGQSTQGTQPAAGTSIFGQPAQQQQQQPQQQQGSSLFGGSSVFGNNNTANSNTGFGNSTFGGFGQKPLQQSTFGVPQQQQQQQQQPSGPPPFSKTTKFNDLSDELKKTFEQIDAHIQGRIQISKDLQQRKLGEEATKGQELIRTVQKDLTQTSTTIHNDLHFTRDLKSKADQAVHDTIISTRIVDGFKNQANGAYLKDHASFPLEFFSRVTTQIRERLVWYRTTIEQIERKLSSMANQTHVSPQGITTTLQTQHSIFLALASKTAALDAELQKIKALYTQLWRARTGSVRDPFEGAGVDAEAMGKTTDLGLSGLSVR</sequence>
<dbReference type="AlphaFoldDB" id="A0A9P5PN28"/>
<evidence type="ECO:0000256" key="2">
    <source>
        <dbReference type="ARBA" id="ARBA00022448"/>
    </source>
</evidence>
<feature type="compositionally biased region" description="Polar residues" evidence="8">
    <location>
        <begin position="23"/>
        <end position="35"/>
    </location>
</feature>
<feature type="compositionally biased region" description="Low complexity" evidence="8">
    <location>
        <begin position="163"/>
        <end position="181"/>
    </location>
</feature>
<feature type="compositionally biased region" description="Polar residues" evidence="8">
    <location>
        <begin position="103"/>
        <end position="125"/>
    </location>
</feature>
<dbReference type="Pfam" id="PF13634">
    <property type="entry name" value="Nucleoporin_FG"/>
    <property type="match status" value="3"/>
</dbReference>
<dbReference type="InterPro" id="IPR024882">
    <property type="entry name" value="NUP58/p45/49"/>
</dbReference>
<feature type="compositionally biased region" description="Polar residues" evidence="8">
    <location>
        <begin position="188"/>
        <end position="200"/>
    </location>
</feature>
<gene>
    <name evidence="9" type="ORF">BDP27DRAFT_1326141</name>
</gene>
<evidence type="ECO:0000313" key="10">
    <source>
        <dbReference type="Proteomes" id="UP000772434"/>
    </source>
</evidence>
<evidence type="ECO:0000313" key="9">
    <source>
        <dbReference type="EMBL" id="KAF9068939.1"/>
    </source>
</evidence>
<dbReference type="PANTHER" id="PTHR13437">
    <property type="entry name" value="NUCLEOPORIN P58/P45 NUCLEOPORIN-LIKE PROTEIN 1"/>
    <property type="match status" value="1"/>
</dbReference>
<evidence type="ECO:0000256" key="3">
    <source>
        <dbReference type="ARBA" id="ARBA00022816"/>
    </source>
</evidence>
<keyword evidence="6" id="KW-0906">Nuclear pore complex</keyword>
<feature type="compositionally biased region" description="Low complexity" evidence="8">
    <location>
        <begin position="126"/>
        <end position="153"/>
    </location>
</feature>
<dbReference type="GO" id="GO:0005643">
    <property type="term" value="C:nuclear pore"/>
    <property type="evidence" value="ECO:0007669"/>
    <property type="project" value="UniProtKB-SubCell"/>
</dbReference>
<dbReference type="PANTHER" id="PTHR13437:SF2">
    <property type="entry name" value="NUCLEOPORIN P58_P45"/>
    <property type="match status" value="1"/>
</dbReference>
<organism evidence="9 10">
    <name type="scientific">Rhodocollybia butyracea</name>
    <dbReference type="NCBI Taxonomy" id="206335"/>
    <lineage>
        <taxon>Eukaryota</taxon>
        <taxon>Fungi</taxon>
        <taxon>Dikarya</taxon>
        <taxon>Basidiomycota</taxon>
        <taxon>Agaricomycotina</taxon>
        <taxon>Agaricomycetes</taxon>
        <taxon>Agaricomycetidae</taxon>
        <taxon>Agaricales</taxon>
        <taxon>Marasmiineae</taxon>
        <taxon>Omphalotaceae</taxon>
        <taxon>Rhodocollybia</taxon>
    </lineage>
</organism>
<keyword evidence="4" id="KW-0653">Protein transport</keyword>
<protein>
    <recommendedName>
        <fullName evidence="11">Nucleoporin p58/p45</fullName>
    </recommendedName>
</protein>
<feature type="region of interest" description="Disordered" evidence="8">
    <location>
        <begin position="1"/>
        <end position="286"/>
    </location>
</feature>
<feature type="compositionally biased region" description="Low complexity" evidence="8">
    <location>
        <begin position="207"/>
        <end position="246"/>
    </location>
</feature>
<keyword evidence="7" id="KW-0539">Nucleus</keyword>
<comment type="caution">
    <text evidence="9">The sequence shown here is derived from an EMBL/GenBank/DDBJ whole genome shotgun (WGS) entry which is preliminary data.</text>
</comment>
<dbReference type="GO" id="GO:0051028">
    <property type="term" value="P:mRNA transport"/>
    <property type="evidence" value="ECO:0007669"/>
    <property type="project" value="UniProtKB-KW"/>
</dbReference>
<dbReference type="Proteomes" id="UP000772434">
    <property type="component" value="Unassembled WGS sequence"/>
</dbReference>
<comment type="subcellular location">
    <subcellularLocation>
        <location evidence="1">Nucleus</location>
        <location evidence="1">Nuclear pore complex</location>
    </subcellularLocation>
</comment>
<evidence type="ECO:0000256" key="6">
    <source>
        <dbReference type="ARBA" id="ARBA00023132"/>
    </source>
</evidence>
<keyword evidence="5" id="KW-0811">Translocation</keyword>
<dbReference type="InterPro" id="IPR025574">
    <property type="entry name" value="Nucleoporin_FG_rpt"/>
</dbReference>
<evidence type="ECO:0000256" key="8">
    <source>
        <dbReference type="SAM" id="MobiDB-lite"/>
    </source>
</evidence>
<keyword evidence="2" id="KW-0813">Transport</keyword>
<accession>A0A9P5PN28</accession>
<dbReference type="EMBL" id="JADNRY010000055">
    <property type="protein sequence ID" value="KAF9068939.1"/>
    <property type="molecule type" value="Genomic_DNA"/>
</dbReference>
<evidence type="ECO:0008006" key="11">
    <source>
        <dbReference type="Google" id="ProtNLM"/>
    </source>
</evidence>
<evidence type="ECO:0000256" key="7">
    <source>
        <dbReference type="ARBA" id="ARBA00023242"/>
    </source>
</evidence>
<name>A0A9P5PN28_9AGAR</name>
<keyword evidence="10" id="KW-1185">Reference proteome</keyword>
<evidence type="ECO:0000256" key="1">
    <source>
        <dbReference type="ARBA" id="ARBA00004567"/>
    </source>
</evidence>
<dbReference type="GO" id="GO:0008139">
    <property type="term" value="F:nuclear localization sequence binding"/>
    <property type="evidence" value="ECO:0007669"/>
    <property type="project" value="InterPro"/>
</dbReference>